<comment type="caution">
    <text evidence="1">The sequence shown here is derived from an EMBL/GenBank/DDBJ whole genome shotgun (WGS) entry which is preliminary data.</text>
</comment>
<sequence>MQDNPINHFSSTCSSSNNNMATALNGMKEFYGKEEEDANVWLRDILMIAKLSGFTEEETLRAIILKLRESALSWASELIEQREWKIYLEDFITLFKKRFTNFYKAEISLSKFLTSPSPTSREEFTALLRAGTILFEQKLMNTWALAQVLIGKCPDNIKSLLFQAIEQLNDWHAFIQRAEQVAWLAFPDTVLNRISSNDNSNAYNNNQEKTKWKNQQKFKYTYRERICIIHGKGSHDTNHCKTYVLLKSKGWTFPGKVNAIQERGESDDEAKCSQNV</sequence>
<reference evidence="1 2" key="1">
    <citation type="journal article" date="2020" name="Genome Biol. Evol.">
        <title>Comparative genomics of strictly vertically transmitted, feminizing microsporidia endosymbionts of amphipod crustaceans.</title>
        <authorList>
            <person name="Cormier A."/>
            <person name="Chebbi M.A."/>
            <person name="Giraud I."/>
            <person name="Wattier R."/>
            <person name="Teixeira M."/>
            <person name="Gilbert C."/>
            <person name="Rigaud T."/>
            <person name="Cordaux R."/>
        </authorList>
    </citation>
    <scope>NUCLEOTIDE SEQUENCE [LARGE SCALE GENOMIC DNA]</scope>
    <source>
        <strain evidence="1 2">Ou3-Ou53</strain>
    </source>
</reference>
<dbReference type="EMBL" id="SBJO01001284">
    <property type="protein sequence ID" value="KAF9747745.1"/>
    <property type="molecule type" value="Genomic_DNA"/>
</dbReference>
<protein>
    <submittedName>
        <fullName evidence="1">Uncharacterized protein</fullName>
    </submittedName>
</protein>
<feature type="non-terminal residue" evidence="1">
    <location>
        <position position="276"/>
    </location>
</feature>
<dbReference type="OrthoDB" id="2195731at2759"/>
<keyword evidence="2" id="KW-1185">Reference proteome</keyword>
<evidence type="ECO:0000313" key="2">
    <source>
        <dbReference type="Proteomes" id="UP000740883"/>
    </source>
</evidence>
<dbReference type="Proteomes" id="UP000740883">
    <property type="component" value="Unassembled WGS sequence"/>
</dbReference>
<proteinExistence type="predicted"/>
<name>A0A9P6GW32_9MICR</name>
<evidence type="ECO:0000313" key="1">
    <source>
        <dbReference type="EMBL" id="KAF9747745.1"/>
    </source>
</evidence>
<organism evidence="1 2">
    <name type="scientific">Nosema granulosis</name>
    <dbReference type="NCBI Taxonomy" id="83296"/>
    <lineage>
        <taxon>Eukaryota</taxon>
        <taxon>Fungi</taxon>
        <taxon>Fungi incertae sedis</taxon>
        <taxon>Microsporidia</taxon>
        <taxon>Nosematidae</taxon>
        <taxon>Nosema</taxon>
    </lineage>
</organism>
<dbReference type="AlphaFoldDB" id="A0A9P6GW32"/>
<gene>
    <name evidence="1" type="ORF">NGRA_3500</name>
</gene>
<accession>A0A9P6GW32</accession>